<dbReference type="Pfam" id="PF01018">
    <property type="entry name" value="GTP1_OBG"/>
    <property type="match status" value="1"/>
</dbReference>
<dbReference type="Pfam" id="PF10354">
    <property type="entry name" value="BMT5-like"/>
    <property type="match status" value="1"/>
</dbReference>
<dbReference type="FunFam" id="2.70.210.12:FF:000001">
    <property type="entry name" value="GTPase Obg"/>
    <property type="match status" value="1"/>
</dbReference>
<keyword evidence="2" id="KW-0690">Ribosome biogenesis</keyword>
<proteinExistence type="inferred from homology"/>
<keyword evidence="3" id="KW-0547">Nucleotide-binding</keyword>
<evidence type="ECO:0000256" key="3">
    <source>
        <dbReference type="ARBA" id="ARBA00022741"/>
    </source>
</evidence>
<evidence type="ECO:0000259" key="6">
    <source>
        <dbReference type="PROSITE" id="PS51883"/>
    </source>
</evidence>
<dbReference type="InterPro" id="IPR036726">
    <property type="entry name" value="GTP1_OBG_dom_sf"/>
</dbReference>
<accession>A0A151JAS2</accession>
<dbReference type="NCBIfam" id="NF008956">
    <property type="entry name" value="PRK12299.1"/>
    <property type="match status" value="1"/>
</dbReference>
<dbReference type="InterPro" id="IPR005225">
    <property type="entry name" value="Small_GTP-bd"/>
</dbReference>
<dbReference type="PANTHER" id="PTHR11702:SF31">
    <property type="entry name" value="MITOCHONDRIAL RIBOSOME-ASSOCIATED GTPASE 2"/>
    <property type="match status" value="1"/>
</dbReference>
<dbReference type="NCBIfam" id="TIGR00231">
    <property type="entry name" value="small_GTP"/>
    <property type="match status" value="1"/>
</dbReference>
<dbReference type="PROSITE" id="PS51710">
    <property type="entry name" value="G_OBG"/>
    <property type="match status" value="1"/>
</dbReference>
<evidence type="ECO:0000313" key="7">
    <source>
        <dbReference type="EMBL" id="KYN22251.1"/>
    </source>
</evidence>
<dbReference type="PROSITE" id="PS51883">
    <property type="entry name" value="OBG"/>
    <property type="match status" value="1"/>
</dbReference>
<dbReference type="InterPro" id="IPR029063">
    <property type="entry name" value="SAM-dependent_MTases_sf"/>
</dbReference>
<evidence type="ECO:0000256" key="1">
    <source>
        <dbReference type="ARBA" id="ARBA00007699"/>
    </source>
</evidence>
<dbReference type="Gene3D" id="3.40.50.300">
    <property type="entry name" value="P-loop containing nucleotide triphosphate hydrolases"/>
    <property type="match status" value="1"/>
</dbReference>
<dbReference type="GO" id="GO:0005739">
    <property type="term" value="C:mitochondrion"/>
    <property type="evidence" value="ECO:0007669"/>
    <property type="project" value="TreeGrafter"/>
</dbReference>
<dbReference type="Proteomes" id="UP000078492">
    <property type="component" value="Unassembled WGS sequence"/>
</dbReference>
<dbReference type="SUPFAM" id="SSF52540">
    <property type="entry name" value="P-loop containing nucleoside triphosphate hydrolases"/>
    <property type="match status" value="1"/>
</dbReference>
<dbReference type="SUPFAM" id="SSF82051">
    <property type="entry name" value="Obg GTP-binding protein N-terminal domain"/>
    <property type="match status" value="1"/>
</dbReference>
<evidence type="ECO:0000256" key="4">
    <source>
        <dbReference type="ARBA" id="ARBA00023134"/>
    </source>
</evidence>
<dbReference type="InterPro" id="IPR031167">
    <property type="entry name" value="G_OBG"/>
</dbReference>
<evidence type="ECO:0000256" key="2">
    <source>
        <dbReference type="ARBA" id="ARBA00022517"/>
    </source>
</evidence>
<dbReference type="EMBL" id="KQ979206">
    <property type="protein sequence ID" value="KYN22251.1"/>
    <property type="molecule type" value="Genomic_DNA"/>
</dbReference>
<dbReference type="InterPro" id="IPR027417">
    <property type="entry name" value="P-loop_NTPase"/>
</dbReference>
<dbReference type="InterPro" id="IPR006169">
    <property type="entry name" value="GTP1_OBG_dom"/>
</dbReference>
<feature type="domain" description="OBG-type G" evidence="5">
    <location>
        <begin position="475"/>
        <end position="640"/>
    </location>
</feature>
<dbReference type="SUPFAM" id="SSF53335">
    <property type="entry name" value="S-adenosyl-L-methionine-dependent methyltransferases"/>
    <property type="match status" value="1"/>
</dbReference>
<reference evidence="7 8" key="1">
    <citation type="submission" date="2015-09" db="EMBL/GenBank/DDBJ databases">
        <title>Trachymyrmex cornetzi WGS genome.</title>
        <authorList>
            <person name="Nygaard S."/>
            <person name="Hu H."/>
            <person name="Boomsma J."/>
            <person name="Zhang G."/>
        </authorList>
    </citation>
    <scope>NUCLEOTIDE SEQUENCE [LARGE SCALE GENOMIC DNA]</scope>
    <source>
        <strain evidence="7">Tcor2-1</strain>
        <tissue evidence="7">Whole body</tissue>
    </source>
</reference>
<sequence length="655" mass="73658">MAMSIFNKNDSVLLVGEGNFSFSAVLSRQNLNIELVATCYESGTNQEAAERNVDYLRSNGICVLFDVDATKLEECPSLKSQRFDKIIFNFPHADGKMRIERNRDLLKDFFVSSERMIKENGQILVTLCNGQGGTPMDEPRRRWDDSWKIVEMAAHGNFILTRIEPFLWQSFRDYIVTGYRNLDKQFHTAGSLTHFFMKDELPMVHNITPSTKIHTSKYTVDNITWKDMTKNIQDKLDIKYAFIFCHPFQMHRLRHLRSIVACGIIQKQSCETVLKKNRIRSEVLSGFRALSATACIHKQQSIAKPLRSTKSKSKTDTLQYFVDIKSVKTIGGNGGDGQISFLRLWVNDRAGPDGGDGGHGGHVIFEATSSIKDLRYINSVIRAEDGEKGYSKDCFGKNAEHNVVKVPIGTIVRDVKGKILADLSKEGMMFIAARGGAGGHGNAFFKSDTQQTPEICEYGAIGENLQYVLEVRSMAHIGLIGLPNAGKSTLLRAISRARPKIAAYPFTTLKPYIGIIQYDDYEQVAVADMPGLIEDSHKNRGLGITFLKHAERCSALVFILDVTQNEPWEVLQTLKYEISQFNERLNNRPHIIVANKIDLPDAEVNLQLLRDHIDLPIVPISAKVGTNISTLLKEIRVLYDNLKVTTSEEDTELSM</sequence>
<dbReference type="Pfam" id="PF01926">
    <property type="entry name" value="MMR_HSR1"/>
    <property type="match status" value="1"/>
</dbReference>
<protein>
    <submittedName>
        <fullName evidence="7">GTP-binding protein 5</fullName>
    </submittedName>
</protein>
<dbReference type="InterPro" id="IPR045086">
    <property type="entry name" value="OBG_GTPase"/>
</dbReference>
<dbReference type="NCBIfam" id="TIGR02729">
    <property type="entry name" value="Obg_CgtA"/>
    <property type="match status" value="1"/>
</dbReference>
<keyword evidence="4" id="KW-0342">GTP-binding</keyword>
<dbReference type="STRING" id="471704.A0A151JAS2"/>
<dbReference type="AlphaFoldDB" id="A0A151JAS2"/>
<gene>
    <name evidence="7" type="ORF">ALC57_05355</name>
</gene>
<dbReference type="Gene3D" id="2.70.210.12">
    <property type="entry name" value="GTP1/OBG domain"/>
    <property type="match status" value="1"/>
</dbReference>
<dbReference type="GO" id="GO:0003924">
    <property type="term" value="F:GTPase activity"/>
    <property type="evidence" value="ECO:0007669"/>
    <property type="project" value="InterPro"/>
</dbReference>
<evidence type="ECO:0000259" key="5">
    <source>
        <dbReference type="PROSITE" id="PS51710"/>
    </source>
</evidence>
<feature type="domain" description="Obg" evidence="6">
    <location>
        <begin position="319"/>
        <end position="474"/>
    </location>
</feature>
<dbReference type="GO" id="GO:0070475">
    <property type="term" value="P:rRNA base methylation"/>
    <property type="evidence" value="ECO:0007669"/>
    <property type="project" value="InterPro"/>
</dbReference>
<dbReference type="CDD" id="cd01898">
    <property type="entry name" value="Obg"/>
    <property type="match status" value="1"/>
</dbReference>
<name>A0A151JAS2_9HYME</name>
<dbReference type="InterPro" id="IPR019446">
    <property type="entry name" value="BMT5-like"/>
</dbReference>
<dbReference type="GO" id="GO:0005525">
    <property type="term" value="F:GTP binding"/>
    <property type="evidence" value="ECO:0007669"/>
    <property type="project" value="UniProtKB-KW"/>
</dbReference>
<evidence type="ECO:0000313" key="8">
    <source>
        <dbReference type="Proteomes" id="UP000078492"/>
    </source>
</evidence>
<dbReference type="InterPro" id="IPR014100">
    <property type="entry name" value="GTP-bd_Obg/CgtA"/>
</dbReference>
<dbReference type="GO" id="GO:0000287">
    <property type="term" value="F:magnesium ion binding"/>
    <property type="evidence" value="ECO:0007669"/>
    <property type="project" value="InterPro"/>
</dbReference>
<dbReference type="InterPro" id="IPR006073">
    <property type="entry name" value="GTP-bd"/>
</dbReference>
<keyword evidence="8" id="KW-1185">Reference proteome</keyword>
<dbReference type="PRINTS" id="PR00326">
    <property type="entry name" value="GTP1OBG"/>
</dbReference>
<dbReference type="PANTHER" id="PTHR11702">
    <property type="entry name" value="DEVELOPMENTALLY REGULATED GTP-BINDING PROTEIN-RELATED"/>
    <property type="match status" value="1"/>
</dbReference>
<dbReference type="HAMAP" id="MF_01454">
    <property type="entry name" value="GTPase_Obg"/>
    <property type="match status" value="1"/>
</dbReference>
<dbReference type="GO" id="GO:0070042">
    <property type="term" value="F:rRNA (uridine-N3-)-methyltransferase activity"/>
    <property type="evidence" value="ECO:0007669"/>
    <property type="project" value="InterPro"/>
</dbReference>
<organism evidence="7 8">
    <name type="scientific">Trachymyrmex cornetzi</name>
    <dbReference type="NCBI Taxonomy" id="471704"/>
    <lineage>
        <taxon>Eukaryota</taxon>
        <taxon>Metazoa</taxon>
        <taxon>Ecdysozoa</taxon>
        <taxon>Arthropoda</taxon>
        <taxon>Hexapoda</taxon>
        <taxon>Insecta</taxon>
        <taxon>Pterygota</taxon>
        <taxon>Neoptera</taxon>
        <taxon>Endopterygota</taxon>
        <taxon>Hymenoptera</taxon>
        <taxon>Apocrita</taxon>
        <taxon>Aculeata</taxon>
        <taxon>Formicoidea</taxon>
        <taxon>Formicidae</taxon>
        <taxon>Myrmicinae</taxon>
        <taxon>Trachymyrmex</taxon>
    </lineage>
</organism>
<comment type="similarity">
    <text evidence="1">Belongs to the TRAFAC class OBG-HflX-like GTPase superfamily. OBG GTPase family.</text>
</comment>